<gene>
    <name evidence="2" type="ORF">BRADI_3g32257v3</name>
</gene>
<accession>A0A2K2D0J4</accession>
<dbReference type="Proteomes" id="UP000008810">
    <property type="component" value="Chromosome 3"/>
</dbReference>
<feature type="compositionally biased region" description="Low complexity" evidence="1">
    <location>
        <begin position="12"/>
        <end position="23"/>
    </location>
</feature>
<dbReference type="Gramene" id="PNT67800">
    <property type="protein sequence ID" value="PNT67800"/>
    <property type="gene ID" value="BRADI_3g32257v3"/>
</dbReference>
<proteinExistence type="predicted"/>
<organism evidence="2">
    <name type="scientific">Brachypodium distachyon</name>
    <name type="common">Purple false brome</name>
    <name type="synonym">Trachynia distachya</name>
    <dbReference type="NCBI Taxonomy" id="15368"/>
    <lineage>
        <taxon>Eukaryota</taxon>
        <taxon>Viridiplantae</taxon>
        <taxon>Streptophyta</taxon>
        <taxon>Embryophyta</taxon>
        <taxon>Tracheophyta</taxon>
        <taxon>Spermatophyta</taxon>
        <taxon>Magnoliopsida</taxon>
        <taxon>Liliopsida</taxon>
        <taxon>Poales</taxon>
        <taxon>Poaceae</taxon>
        <taxon>BOP clade</taxon>
        <taxon>Pooideae</taxon>
        <taxon>Stipodae</taxon>
        <taxon>Brachypodieae</taxon>
        <taxon>Brachypodium</taxon>
    </lineage>
</organism>
<dbReference type="EMBL" id="CM000882">
    <property type="protein sequence ID" value="PNT67800.1"/>
    <property type="molecule type" value="Genomic_DNA"/>
</dbReference>
<name>A0A2K2D0J4_BRADI</name>
<reference evidence="2" key="2">
    <citation type="submission" date="2017-06" db="EMBL/GenBank/DDBJ databases">
        <title>WGS assembly of Brachypodium distachyon.</title>
        <authorList>
            <consortium name="The International Brachypodium Initiative"/>
            <person name="Lucas S."/>
            <person name="Harmon-Smith M."/>
            <person name="Lail K."/>
            <person name="Tice H."/>
            <person name="Grimwood J."/>
            <person name="Bruce D."/>
            <person name="Barry K."/>
            <person name="Shu S."/>
            <person name="Lindquist E."/>
            <person name="Wang M."/>
            <person name="Pitluck S."/>
            <person name="Vogel J.P."/>
            <person name="Garvin D.F."/>
            <person name="Mockler T.C."/>
            <person name="Schmutz J."/>
            <person name="Rokhsar D."/>
            <person name="Bevan M.W."/>
        </authorList>
    </citation>
    <scope>NUCLEOTIDE SEQUENCE</scope>
    <source>
        <strain evidence="2">Bd21</strain>
    </source>
</reference>
<evidence type="ECO:0000313" key="4">
    <source>
        <dbReference type="Proteomes" id="UP000008810"/>
    </source>
</evidence>
<sequence length="138" mass="14986">MQYCSYVSLSQPSRSASAAAAGSPNPPPRRSLPRTAPSSSSSKRRRARVHALALLPHTSAAARDHHRAGLSDRHRHRTGYCSRCGRPCTSSSSKERSCTGVVSSPCHFATSPSLLVRAVALLCSILTMCLLKCWSYFW</sequence>
<protein>
    <submittedName>
        <fullName evidence="2 3">Uncharacterized protein</fullName>
    </submittedName>
</protein>
<dbReference type="InParanoid" id="A0A2K2D0J4"/>
<evidence type="ECO:0000313" key="2">
    <source>
        <dbReference type="EMBL" id="PNT67800.1"/>
    </source>
</evidence>
<evidence type="ECO:0000313" key="3">
    <source>
        <dbReference type="EnsemblPlants" id="PNT67800"/>
    </source>
</evidence>
<reference evidence="3" key="3">
    <citation type="submission" date="2018-08" db="UniProtKB">
        <authorList>
            <consortium name="EnsemblPlants"/>
        </authorList>
    </citation>
    <scope>IDENTIFICATION</scope>
    <source>
        <strain evidence="3">cv. Bd21</strain>
    </source>
</reference>
<keyword evidence="4" id="KW-1185">Reference proteome</keyword>
<dbReference type="EnsemblPlants" id="PNT67800">
    <property type="protein sequence ID" value="PNT67800"/>
    <property type="gene ID" value="BRADI_3g32257v3"/>
</dbReference>
<feature type="compositionally biased region" description="Polar residues" evidence="1">
    <location>
        <begin position="1"/>
        <end position="11"/>
    </location>
</feature>
<reference evidence="2 3" key="1">
    <citation type="journal article" date="2010" name="Nature">
        <title>Genome sequencing and analysis of the model grass Brachypodium distachyon.</title>
        <authorList>
            <consortium name="International Brachypodium Initiative"/>
        </authorList>
    </citation>
    <scope>NUCLEOTIDE SEQUENCE [LARGE SCALE GENOMIC DNA]</scope>
    <source>
        <strain evidence="2 3">Bd21</strain>
    </source>
</reference>
<evidence type="ECO:0000256" key="1">
    <source>
        <dbReference type="SAM" id="MobiDB-lite"/>
    </source>
</evidence>
<dbReference type="AlphaFoldDB" id="A0A2K2D0J4"/>
<feature type="region of interest" description="Disordered" evidence="1">
    <location>
        <begin position="1"/>
        <end position="47"/>
    </location>
</feature>